<organism evidence="2 3">
    <name type="scientific">Vespula germanica</name>
    <name type="common">German yellow jacket</name>
    <name type="synonym">Paravespula germanica</name>
    <dbReference type="NCBI Taxonomy" id="30212"/>
    <lineage>
        <taxon>Eukaryota</taxon>
        <taxon>Metazoa</taxon>
        <taxon>Ecdysozoa</taxon>
        <taxon>Arthropoda</taxon>
        <taxon>Hexapoda</taxon>
        <taxon>Insecta</taxon>
        <taxon>Pterygota</taxon>
        <taxon>Neoptera</taxon>
        <taxon>Endopterygota</taxon>
        <taxon>Hymenoptera</taxon>
        <taxon>Apocrita</taxon>
        <taxon>Aculeata</taxon>
        <taxon>Vespoidea</taxon>
        <taxon>Vespidae</taxon>
        <taxon>Vespinae</taxon>
        <taxon>Vespula</taxon>
    </lineage>
</organism>
<name>A0A834J4Y8_VESGE</name>
<gene>
    <name evidence="2" type="ORF">HZH68_015722</name>
</gene>
<feature type="region of interest" description="Disordered" evidence="1">
    <location>
        <begin position="78"/>
        <end position="106"/>
    </location>
</feature>
<evidence type="ECO:0000313" key="3">
    <source>
        <dbReference type="Proteomes" id="UP000617340"/>
    </source>
</evidence>
<evidence type="ECO:0000313" key="2">
    <source>
        <dbReference type="EMBL" id="KAF7381849.1"/>
    </source>
</evidence>
<dbReference type="EMBL" id="JACSDZ010000021">
    <property type="protein sequence ID" value="KAF7381849.1"/>
    <property type="molecule type" value="Genomic_DNA"/>
</dbReference>
<dbReference type="AlphaFoldDB" id="A0A834J4Y8"/>
<accession>A0A834J4Y8</accession>
<protein>
    <submittedName>
        <fullName evidence="2">Uncharacterized protein</fullName>
    </submittedName>
</protein>
<sequence>MSRHDDYTCPWMFVRRTLEGASPNIEQFNQGKVRWFIEQDVELNLVLTNFDGLPSLARYEKPGARKAEVVRLKVPTTTTTTTTTTKAKGRRANGKRDRVVAPNLNC</sequence>
<proteinExistence type="predicted"/>
<keyword evidence="3" id="KW-1185">Reference proteome</keyword>
<evidence type="ECO:0000256" key="1">
    <source>
        <dbReference type="SAM" id="MobiDB-lite"/>
    </source>
</evidence>
<comment type="caution">
    <text evidence="2">The sequence shown here is derived from an EMBL/GenBank/DDBJ whole genome shotgun (WGS) entry which is preliminary data.</text>
</comment>
<dbReference type="Proteomes" id="UP000617340">
    <property type="component" value="Unassembled WGS sequence"/>
</dbReference>
<reference evidence="2" key="1">
    <citation type="journal article" date="2020" name="G3 (Bethesda)">
        <title>High-Quality Assemblies for Three Invasive Social Wasps from the &lt;i&gt;Vespula&lt;/i&gt; Genus.</title>
        <authorList>
            <person name="Harrop T.W.R."/>
            <person name="Guhlin J."/>
            <person name="McLaughlin G.M."/>
            <person name="Permina E."/>
            <person name="Stockwell P."/>
            <person name="Gilligan J."/>
            <person name="Le Lec M.F."/>
            <person name="Gruber M.A.M."/>
            <person name="Quinn O."/>
            <person name="Lovegrove M."/>
            <person name="Duncan E.J."/>
            <person name="Remnant E.J."/>
            <person name="Van Eeckhoven J."/>
            <person name="Graham B."/>
            <person name="Knapp R.A."/>
            <person name="Langford K.W."/>
            <person name="Kronenberg Z."/>
            <person name="Press M.O."/>
            <person name="Eacker S.M."/>
            <person name="Wilson-Rankin E.E."/>
            <person name="Purcell J."/>
            <person name="Lester P.J."/>
            <person name="Dearden P.K."/>
        </authorList>
    </citation>
    <scope>NUCLEOTIDE SEQUENCE</scope>
    <source>
        <strain evidence="2">Linc-1</strain>
    </source>
</reference>